<evidence type="ECO:0000313" key="2">
    <source>
        <dbReference type="Proteomes" id="UP000623467"/>
    </source>
</evidence>
<reference evidence="1" key="1">
    <citation type="submission" date="2020-05" db="EMBL/GenBank/DDBJ databases">
        <title>Mycena genomes resolve the evolution of fungal bioluminescence.</title>
        <authorList>
            <person name="Tsai I.J."/>
        </authorList>
    </citation>
    <scope>NUCLEOTIDE SEQUENCE</scope>
    <source>
        <strain evidence="1">160909Yilan</strain>
    </source>
</reference>
<keyword evidence="2" id="KW-1185">Reference proteome</keyword>
<name>A0A8H7DJF7_9AGAR</name>
<sequence>MCTPRGHSSEHASFHSRVGNAALASSLPSASVSGSSNAHARLPGHSFYPSSCSGHSIPACAHVLTLVHPGSVDGPMSPTLSAFEHPPATGSIPGRGQSDSRSCCKTAHVRTPKSRRRCTAVSHSRGHATPPDVFFLDTASSPTFLDDPPPLNVYSCIPTTQRRCISLDLFLCISTHRS</sequence>
<organism evidence="1 2">
    <name type="scientific">Mycena sanguinolenta</name>
    <dbReference type="NCBI Taxonomy" id="230812"/>
    <lineage>
        <taxon>Eukaryota</taxon>
        <taxon>Fungi</taxon>
        <taxon>Dikarya</taxon>
        <taxon>Basidiomycota</taxon>
        <taxon>Agaricomycotina</taxon>
        <taxon>Agaricomycetes</taxon>
        <taxon>Agaricomycetidae</taxon>
        <taxon>Agaricales</taxon>
        <taxon>Marasmiineae</taxon>
        <taxon>Mycenaceae</taxon>
        <taxon>Mycena</taxon>
    </lineage>
</organism>
<dbReference type="EMBL" id="JACAZH010000002">
    <property type="protein sequence ID" value="KAF7375522.1"/>
    <property type="molecule type" value="Genomic_DNA"/>
</dbReference>
<gene>
    <name evidence="1" type="ORF">MSAN_00440400</name>
</gene>
<accession>A0A8H7DJF7</accession>
<proteinExistence type="predicted"/>
<dbReference type="Proteomes" id="UP000623467">
    <property type="component" value="Unassembled WGS sequence"/>
</dbReference>
<protein>
    <submittedName>
        <fullName evidence="1">Uncharacterized protein</fullName>
    </submittedName>
</protein>
<comment type="caution">
    <text evidence="1">The sequence shown here is derived from an EMBL/GenBank/DDBJ whole genome shotgun (WGS) entry which is preliminary data.</text>
</comment>
<dbReference type="AlphaFoldDB" id="A0A8H7DJF7"/>
<evidence type="ECO:0000313" key="1">
    <source>
        <dbReference type="EMBL" id="KAF7375522.1"/>
    </source>
</evidence>